<dbReference type="Proteomes" id="UP001560685">
    <property type="component" value="Unassembled WGS sequence"/>
</dbReference>
<dbReference type="PROSITE" id="PS00012">
    <property type="entry name" value="PHOSPHOPANTETHEINE"/>
    <property type="match status" value="1"/>
</dbReference>
<comment type="caution">
    <text evidence="4">The sequence shown here is derived from an EMBL/GenBank/DDBJ whole genome shotgun (WGS) entry which is preliminary data.</text>
</comment>
<evidence type="ECO:0000313" key="4">
    <source>
        <dbReference type="EMBL" id="MEX6633171.1"/>
    </source>
</evidence>
<dbReference type="PANTHER" id="PTHR45527:SF1">
    <property type="entry name" value="FATTY ACID SYNTHASE"/>
    <property type="match status" value="1"/>
</dbReference>
<evidence type="ECO:0000256" key="2">
    <source>
        <dbReference type="ARBA" id="ARBA00022553"/>
    </source>
</evidence>
<organism evidence="4 5">
    <name type="scientific">Hyphococcus lacteus</name>
    <dbReference type="NCBI Taxonomy" id="3143536"/>
    <lineage>
        <taxon>Bacteria</taxon>
        <taxon>Pseudomonadati</taxon>
        <taxon>Pseudomonadota</taxon>
        <taxon>Alphaproteobacteria</taxon>
        <taxon>Parvularculales</taxon>
        <taxon>Parvularculaceae</taxon>
        <taxon>Hyphococcus</taxon>
    </lineage>
</organism>
<dbReference type="EMBL" id="JBEHZE010000001">
    <property type="protein sequence ID" value="MEX6633171.1"/>
    <property type="molecule type" value="Genomic_DNA"/>
</dbReference>
<dbReference type="InterPro" id="IPR020845">
    <property type="entry name" value="AMP-binding_CS"/>
</dbReference>
<dbReference type="Gene3D" id="3.40.50.1820">
    <property type="entry name" value="alpha/beta hydrolase"/>
    <property type="match status" value="1"/>
</dbReference>
<dbReference type="PRINTS" id="PR00154">
    <property type="entry name" value="AMPBINDING"/>
</dbReference>
<name>A0ABV3Z306_9PROT</name>
<dbReference type="InterPro" id="IPR036736">
    <property type="entry name" value="ACP-like_sf"/>
</dbReference>
<keyword evidence="2" id="KW-0597">Phosphoprotein</keyword>
<dbReference type="InterPro" id="IPR020459">
    <property type="entry name" value="AMP-binding"/>
</dbReference>
<dbReference type="InterPro" id="IPR000873">
    <property type="entry name" value="AMP-dep_synth/lig_dom"/>
</dbReference>
<dbReference type="Gene3D" id="3.40.50.980">
    <property type="match status" value="2"/>
</dbReference>
<dbReference type="InterPro" id="IPR010071">
    <property type="entry name" value="AA_adenyl_dom"/>
</dbReference>
<dbReference type="Gene3D" id="2.30.38.10">
    <property type="entry name" value="Luciferase, Domain 3"/>
    <property type="match status" value="1"/>
</dbReference>
<dbReference type="Pfam" id="PF00550">
    <property type="entry name" value="PP-binding"/>
    <property type="match status" value="1"/>
</dbReference>
<dbReference type="InterPro" id="IPR029058">
    <property type="entry name" value="AB_hydrolase_fold"/>
</dbReference>
<dbReference type="CDD" id="cd12116">
    <property type="entry name" value="A_NRPS_Ta1_like"/>
    <property type="match status" value="1"/>
</dbReference>
<keyword evidence="1" id="KW-0596">Phosphopantetheine</keyword>
<keyword evidence="5" id="KW-1185">Reference proteome</keyword>
<dbReference type="RefSeq" id="WP_369313118.1">
    <property type="nucleotide sequence ID" value="NZ_JBEHZE010000001.1"/>
</dbReference>
<dbReference type="InterPro" id="IPR009081">
    <property type="entry name" value="PP-bd_ACP"/>
</dbReference>
<gene>
    <name evidence="4" type="ORF">ABFZ84_06365</name>
</gene>
<proteinExistence type="predicted"/>
<dbReference type="InterPro" id="IPR025110">
    <property type="entry name" value="AMP-bd_C"/>
</dbReference>
<dbReference type="PANTHER" id="PTHR45527">
    <property type="entry name" value="NONRIBOSOMAL PEPTIDE SYNTHETASE"/>
    <property type="match status" value="1"/>
</dbReference>
<dbReference type="InterPro" id="IPR006162">
    <property type="entry name" value="Ppantetheine_attach_site"/>
</dbReference>
<dbReference type="Pfam" id="PF00501">
    <property type="entry name" value="AMP-binding"/>
    <property type="match status" value="1"/>
</dbReference>
<evidence type="ECO:0000313" key="5">
    <source>
        <dbReference type="Proteomes" id="UP001560685"/>
    </source>
</evidence>
<dbReference type="PROSITE" id="PS00455">
    <property type="entry name" value="AMP_BINDING"/>
    <property type="match status" value="1"/>
</dbReference>
<dbReference type="NCBIfam" id="TIGR01733">
    <property type="entry name" value="AA-adenyl-dom"/>
    <property type="match status" value="1"/>
</dbReference>
<sequence length="595" mass="65158">MTVTVDIEQLETCVDVLVTDRAQKRPDDVAVIVDDKPYTYRQLNLRVEAIAAALSEREVVAGNFVGVLLERSFDMVASVLAIMHCGAAYVPLDPEFPAQRLQHMIDDCGTRLVVSQSSIADIGLKGSFEFLFVEGVTDGSVTRAPIRPDDLAYVLYTSGSTGLPKGVAVEHRNVVNFLLSMAQEPGFTAADRLLAVTTLSFDIAGLELFLPLIMGGTVIIAERDDVVDGERLKDLISRHKVSVIQATPSTWRLLLEADWRGGIGFKAFCGGEALPVDLAQALSAQCDALWNMYGPTETTIWSSCYHLPKGGTPVLIGVPIANTPIYVLDKAGRKTPPGIPGEIYIGGAGVARGYLNREDLTAEKFLPDPFSGTEGARMYRTGDFGRYLTNGLLEYRERADAQVKIRGFRVELGDVESAITGFSDVKQSVCKVVEPKPGDTRLVAYIKASDIDVGALRAFLRDYLPNYMIPQHFVVVDNFPMTPNGKIDRRALPEPEYTEVVSENYKAPSTPTEECIAQTFSDVFGIEEISINANFFELGGHSILAMRVLSTLRKSLSSKISLRMIFEAIDIAALASEIDNLAPKKNDDDREELLF</sequence>
<reference evidence="4 5" key="1">
    <citation type="submission" date="2024-05" db="EMBL/GenBank/DDBJ databases">
        <title>Three bacterial strains, DH-69, EH-24, and ECK-19 isolated from coastal sediments.</title>
        <authorList>
            <person name="Ye Y.-Q."/>
            <person name="Du Z.-J."/>
        </authorList>
    </citation>
    <scope>NUCLEOTIDE SEQUENCE [LARGE SCALE GENOMIC DNA]</scope>
    <source>
        <strain evidence="4 5">ECK-19</strain>
    </source>
</reference>
<feature type="domain" description="Carrier" evidence="3">
    <location>
        <begin position="507"/>
        <end position="582"/>
    </location>
</feature>
<evidence type="ECO:0000256" key="1">
    <source>
        <dbReference type="ARBA" id="ARBA00022450"/>
    </source>
</evidence>
<dbReference type="PROSITE" id="PS50075">
    <property type="entry name" value="CARRIER"/>
    <property type="match status" value="1"/>
</dbReference>
<protein>
    <submittedName>
        <fullName evidence="4">Amino acid adenylation domain-containing protein</fullName>
    </submittedName>
</protein>
<dbReference type="Pfam" id="PF13193">
    <property type="entry name" value="AMP-binding_C"/>
    <property type="match status" value="1"/>
</dbReference>
<dbReference type="SUPFAM" id="SSF56801">
    <property type="entry name" value="Acetyl-CoA synthetase-like"/>
    <property type="match status" value="1"/>
</dbReference>
<dbReference type="SUPFAM" id="SSF47336">
    <property type="entry name" value="ACP-like"/>
    <property type="match status" value="1"/>
</dbReference>
<accession>A0ABV3Z306</accession>
<evidence type="ECO:0000259" key="3">
    <source>
        <dbReference type="PROSITE" id="PS50075"/>
    </source>
</evidence>
<dbReference type="Gene3D" id="3.30.300.30">
    <property type="match status" value="1"/>
</dbReference>
<dbReference type="InterPro" id="IPR045851">
    <property type="entry name" value="AMP-bd_C_sf"/>
</dbReference>